<feature type="coiled-coil region" evidence="6">
    <location>
        <begin position="746"/>
        <end position="876"/>
    </location>
</feature>
<feature type="region of interest" description="Disordered" evidence="7">
    <location>
        <begin position="1266"/>
        <end position="1302"/>
    </location>
</feature>
<name>A0A9P5P3L3_GYMJU</name>
<evidence type="ECO:0000256" key="1">
    <source>
        <dbReference type="ARBA" id="ARBA00004496"/>
    </source>
</evidence>
<dbReference type="PANTHER" id="PTHR46093">
    <property type="entry name" value="ACYL-COA-BINDING DOMAIN-CONTAINING PROTEIN 5"/>
    <property type="match status" value="1"/>
</dbReference>
<feature type="compositionally biased region" description="Polar residues" evidence="7">
    <location>
        <begin position="462"/>
        <end position="495"/>
    </location>
</feature>
<feature type="region of interest" description="Disordered" evidence="7">
    <location>
        <begin position="1034"/>
        <end position="1060"/>
    </location>
</feature>
<protein>
    <submittedName>
        <fullName evidence="8">Uncharacterized protein</fullName>
    </submittedName>
</protein>
<dbReference type="Pfam" id="PF24681">
    <property type="entry name" value="Kelch_KLHDC2_KLHL20_DRC7"/>
    <property type="match status" value="1"/>
</dbReference>
<proteinExistence type="predicted"/>
<feature type="compositionally biased region" description="Polar residues" evidence="7">
    <location>
        <begin position="505"/>
        <end position="519"/>
    </location>
</feature>
<dbReference type="SUPFAM" id="SSF117281">
    <property type="entry name" value="Kelch motif"/>
    <property type="match status" value="1"/>
</dbReference>
<feature type="region of interest" description="Disordered" evidence="7">
    <location>
        <begin position="1181"/>
        <end position="1203"/>
    </location>
</feature>
<feature type="compositionally biased region" description="Acidic residues" evidence="7">
    <location>
        <begin position="539"/>
        <end position="548"/>
    </location>
</feature>
<feature type="compositionally biased region" description="Polar residues" evidence="7">
    <location>
        <begin position="1281"/>
        <end position="1302"/>
    </location>
</feature>
<feature type="compositionally biased region" description="Basic residues" evidence="7">
    <location>
        <begin position="1"/>
        <end position="10"/>
    </location>
</feature>
<feature type="compositionally biased region" description="Low complexity" evidence="7">
    <location>
        <begin position="14"/>
        <end position="24"/>
    </location>
</feature>
<keyword evidence="5 6" id="KW-0175">Coiled coil</keyword>
<feature type="compositionally biased region" description="Polar residues" evidence="7">
    <location>
        <begin position="633"/>
        <end position="645"/>
    </location>
</feature>
<feature type="compositionally biased region" description="Basic and acidic residues" evidence="7">
    <location>
        <begin position="1456"/>
        <end position="1471"/>
    </location>
</feature>
<feature type="coiled-coil region" evidence="6">
    <location>
        <begin position="933"/>
        <end position="974"/>
    </location>
</feature>
<evidence type="ECO:0000256" key="4">
    <source>
        <dbReference type="ARBA" id="ARBA00022737"/>
    </source>
</evidence>
<dbReference type="GO" id="GO:0005737">
    <property type="term" value="C:cytoplasm"/>
    <property type="evidence" value="ECO:0007669"/>
    <property type="project" value="UniProtKB-SubCell"/>
</dbReference>
<dbReference type="InterPro" id="IPR015915">
    <property type="entry name" value="Kelch-typ_b-propeller"/>
</dbReference>
<organism evidence="8 9">
    <name type="scientific">Gymnopilus junonius</name>
    <name type="common">Spectacular rustgill mushroom</name>
    <name type="synonym">Gymnopilus spectabilis subsp. junonius</name>
    <dbReference type="NCBI Taxonomy" id="109634"/>
    <lineage>
        <taxon>Eukaryota</taxon>
        <taxon>Fungi</taxon>
        <taxon>Dikarya</taxon>
        <taxon>Basidiomycota</taxon>
        <taxon>Agaricomycotina</taxon>
        <taxon>Agaricomycetes</taxon>
        <taxon>Agaricomycetidae</taxon>
        <taxon>Agaricales</taxon>
        <taxon>Agaricineae</taxon>
        <taxon>Hymenogastraceae</taxon>
        <taxon>Gymnopilus</taxon>
    </lineage>
</organism>
<feature type="region of interest" description="Disordered" evidence="7">
    <location>
        <begin position="1"/>
        <end position="143"/>
    </location>
</feature>
<feature type="compositionally biased region" description="Low complexity" evidence="7">
    <location>
        <begin position="61"/>
        <end position="98"/>
    </location>
</feature>
<comment type="subcellular location">
    <subcellularLocation>
        <location evidence="1">Cytoplasm</location>
    </subcellularLocation>
</comment>
<dbReference type="Proteomes" id="UP000724874">
    <property type="component" value="Unassembled WGS sequence"/>
</dbReference>
<evidence type="ECO:0000256" key="3">
    <source>
        <dbReference type="ARBA" id="ARBA00022490"/>
    </source>
</evidence>
<feature type="compositionally biased region" description="Polar residues" evidence="7">
    <location>
        <begin position="1182"/>
        <end position="1200"/>
    </location>
</feature>
<dbReference type="EMBL" id="JADNYJ010000002">
    <property type="protein sequence ID" value="KAF8913040.1"/>
    <property type="molecule type" value="Genomic_DNA"/>
</dbReference>
<feature type="region of interest" description="Disordered" evidence="7">
    <location>
        <begin position="601"/>
        <end position="661"/>
    </location>
</feature>
<feature type="compositionally biased region" description="Pro residues" evidence="7">
    <location>
        <begin position="99"/>
        <end position="109"/>
    </location>
</feature>
<sequence length="1471" mass="162650">MSFFSRKKSQPAHQATTTVTVAQTPSQALAQLNRDQQPQSASLRADNPLSSAGNSGLAPIPQQQQPQPQSRSQSRNNSQGTNLPPSNSQQQQQQQNPPQQQPPRQPPSFPWSARRLNLLPPNVISKPGVAPPTSPSPSPFPRYGHALPATATPNGDLFLFGGLVRESARNDVYVLSTRDNSAALFQTTGAVPSPRMGHACALVGNVLIVWGGDTNTDPSKPSDKQDSGLYLLNLMARDWNQLEVSGPAPVGRYGHAVTMVGSKFFVFGGQVGEDFLNDLWAFDLNSLKTRSAWEQWEPASSERPAPRTGHVCITHEDQIIMFGGTDGKYHYNDTWSFNLQTRRWTELNCIGFIPSAREGHAAAIVGNVIYVFGGRGIDGKDLSDLAAFKISNQRWYMFQNMGPSPSGRSGHAMASIGTKVYVVGGESFSPSKSDDPSITHVLETKNIKYPEDNSKPPASVPAANQNSSRKPSITGQNVHNVQSANVNGRSMSPSVTPDRAMSPSGRPSQPNGVVQQAFSNAAVANGKGKAPIRPKREDEDTNGTDDGFDIVSSESFQSQTARAKSPAQMNATNRAVSPALNGAQAPNMMAVSMGINGVTGRSSPAVTGRGSPLPGRASPAVDRSRATAGGETYVNNGSNNPSPTLNGFARPPSRTGNGSVGNVAADLVKDLKAKDLELDSVKRQVAWMKEALAKATRAGFVHTDREGSPDIPNVSNEDGTDGKYAELALKFKQFKAQVQSTMVEQARQMSERLAEAERIKTSATQEAAYYRAKIAALESNSEPDLQRMERARLSELENHMSALMNERWAQDRKLNELNDSLALQKMLCEQMESRAAESGKRADKIDEVHTRTAQLYNDLLEVHENLQAKYRDNQDKLVSHSSLLEQREADEVSLRAQVEELTLSKEQHIRALEQARVALQASSARATEVDEQYQHAQDHIKTLEVDLAELRGELETRTAEVEAARARLTDAENSWAKSREEADAFRALTTTSLGELLDSHRDLKADEDRHVRGHSEKIQAVEAEAQSLRLMLREVSQRADDNSNKLTEERRRNKEREAEHSALEGQIVVLRGQLATAFADAARLRKELSSMENRLQDRTKELSDTNAKLNMLRSYMTEHGVGVEEDDLRPSSRSSRLNGTISPEMVSDLESKLAERTRLHENSERELAQVLRQKRDMEVQVSELSTQLDSARSNRGTSDSADVDNRVQEAEEKLELATQAFKGQIQQMEADYQIAVHYVKGTEKMMHRMREELNKQRKTNTILQADLEAARSGKPVDPRSRSVNGRNTPSTESDEGTSSRLIDAQRQVQRLTSENKELRLRLENLEKELELLRDNLLASQQEADDRFSQVEELQLDIERLQQSLIIARGGHDETLLEKLHTENATLRRENDQLSHKIGLLLEVEQPSFGRRPMSGRMSTSSSENALAFENLSSELDDWQRQLASSMHNRRPLSGFVEEKSINPERARSPRS</sequence>
<feature type="region of interest" description="Disordered" evidence="7">
    <location>
        <begin position="446"/>
        <end position="550"/>
    </location>
</feature>
<keyword evidence="9" id="KW-1185">Reference proteome</keyword>
<feature type="compositionally biased region" description="Basic and acidic residues" evidence="7">
    <location>
        <begin position="1268"/>
        <end position="1280"/>
    </location>
</feature>
<feature type="compositionally biased region" description="Pro residues" evidence="7">
    <location>
        <begin position="129"/>
        <end position="140"/>
    </location>
</feature>
<dbReference type="InterPro" id="IPR006652">
    <property type="entry name" value="Kelch_1"/>
</dbReference>
<feature type="compositionally biased region" description="Polar residues" evidence="7">
    <location>
        <begin position="25"/>
        <end position="54"/>
    </location>
</feature>
<accession>A0A9P5P3L3</accession>
<evidence type="ECO:0000256" key="6">
    <source>
        <dbReference type="SAM" id="Coils"/>
    </source>
</evidence>
<feature type="region of interest" description="Disordered" evidence="7">
    <location>
        <begin position="1446"/>
        <end position="1471"/>
    </location>
</feature>
<evidence type="ECO:0000256" key="2">
    <source>
        <dbReference type="ARBA" id="ARBA00022441"/>
    </source>
</evidence>
<dbReference type="PANTHER" id="PTHR46093:SF18">
    <property type="entry name" value="FIBRONECTIN TYPE-III DOMAIN-CONTAINING PROTEIN"/>
    <property type="match status" value="1"/>
</dbReference>
<evidence type="ECO:0000313" key="9">
    <source>
        <dbReference type="Proteomes" id="UP000724874"/>
    </source>
</evidence>
<dbReference type="Gene3D" id="2.120.10.80">
    <property type="entry name" value="Kelch-type beta propeller"/>
    <property type="match status" value="2"/>
</dbReference>
<keyword evidence="2" id="KW-0880">Kelch repeat</keyword>
<dbReference type="OrthoDB" id="45365at2759"/>
<gene>
    <name evidence="8" type="ORF">CPB84DRAFT_1760204</name>
</gene>
<dbReference type="SMART" id="SM00612">
    <property type="entry name" value="Kelch"/>
    <property type="match status" value="4"/>
</dbReference>
<evidence type="ECO:0000256" key="5">
    <source>
        <dbReference type="ARBA" id="ARBA00023054"/>
    </source>
</evidence>
<keyword evidence="3" id="KW-0963">Cytoplasm</keyword>
<dbReference type="FunFam" id="2.120.10.80:FF:000049">
    <property type="entry name" value="Cell polarity protein (Tea1)"/>
    <property type="match status" value="1"/>
</dbReference>
<reference evidence="8" key="1">
    <citation type="submission" date="2020-11" db="EMBL/GenBank/DDBJ databases">
        <authorList>
            <consortium name="DOE Joint Genome Institute"/>
            <person name="Ahrendt S."/>
            <person name="Riley R."/>
            <person name="Andreopoulos W."/>
            <person name="LaButti K."/>
            <person name="Pangilinan J."/>
            <person name="Ruiz-duenas F.J."/>
            <person name="Barrasa J.M."/>
            <person name="Sanchez-Garcia M."/>
            <person name="Camarero S."/>
            <person name="Miyauchi S."/>
            <person name="Serrano A."/>
            <person name="Linde D."/>
            <person name="Babiker R."/>
            <person name="Drula E."/>
            <person name="Ayuso-Fernandez I."/>
            <person name="Pacheco R."/>
            <person name="Padilla G."/>
            <person name="Ferreira P."/>
            <person name="Barriuso J."/>
            <person name="Kellner H."/>
            <person name="Castanera R."/>
            <person name="Alfaro M."/>
            <person name="Ramirez L."/>
            <person name="Pisabarro A.G."/>
            <person name="Kuo A."/>
            <person name="Tritt A."/>
            <person name="Lipzen A."/>
            <person name="He G."/>
            <person name="Yan M."/>
            <person name="Ng V."/>
            <person name="Cullen D."/>
            <person name="Martin F."/>
            <person name="Rosso M.-N."/>
            <person name="Henrissat B."/>
            <person name="Hibbett D."/>
            <person name="Martinez A.T."/>
            <person name="Grigoriev I.V."/>
        </authorList>
    </citation>
    <scope>NUCLEOTIDE SEQUENCE</scope>
    <source>
        <strain evidence="8">AH 44721</strain>
    </source>
</reference>
<comment type="caution">
    <text evidence="8">The sequence shown here is derived from an EMBL/GenBank/DDBJ whole genome shotgun (WGS) entry which is preliminary data.</text>
</comment>
<keyword evidence="4" id="KW-0677">Repeat</keyword>
<evidence type="ECO:0000313" key="8">
    <source>
        <dbReference type="EMBL" id="KAF8913040.1"/>
    </source>
</evidence>
<evidence type="ECO:0000256" key="7">
    <source>
        <dbReference type="SAM" id="MobiDB-lite"/>
    </source>
</evidence>